<evidence type="ECO:0000256" key="3">
    <source>
        <dbReference type="SAM" id="SignalP"/>
    </source>
</evidence>
<dbReference type="CDD" id="cd13925">
    <property type="entry name" value="RPF"/>
    <property type="match status" value="1"/>
</dbReference>
<organism evidence="5 6">
    <name type="scientific">Protofrankia coriariae</name>
    <dbReference type="NCBI Taxonomy" id="1562887"/>
    <lineage>
        <taxon>Bacteria</taxon>
        <taxon>Bacillati</taxon>
        <taxon>Actinomycetota</taxon>
        <taxon>Actinomycetes</taxon>
        <taxon>Frankiales</taxon>
        <taxon>Frankiaceae</taxon>
        <taxon>Protofrankia</taxon>
    </lineage>
</organism>
<evidence type="ECO:0000313" key="5">
    <source>
        <dbReference type="EMBL" id="KLL11015.1"/>
    </source>
</evidence>
<feature type="domain" description="Resuscitation-promoting factor core lysozyme-like" evidence="4">
    <location>
        <begin position="36"/>
        <end position="105"/>
    </location>
</feature>
<dbReference type="RefSeq" id="WP_083731213.1">
    <property type="nucleotide sequence ID" value="NZ_JWIO01000021.1"/>
</dbReference>
<feature type="signal peptide" evidence="3">
    <location>
        <begin position="1"/>
        <end position="32"/>
    </location>
</feature>
<accession>A0ABR5F2X8</accession>
<keyword evidence="6" id="KW-1185">Reference proteome</keyword>
<feature type="chain" id="PRO_5045988977" evidence="3">
    <location>
        <begin position="33"/>
        <end position="116"/>
    </location>
</feature>
<dbReference type="EMBL" id="JWIO01000021">
    <property type="protein sequence ID" value="KLL11015.1"/>
    <property type="molecule type" value="Genomic_DNA"/>
</dbReference>
<comment type="similarity">
    <text evidence="1">Belongs to the transglycosylase family. Rpf subfamily.</text>
</comment>
<keyword evidence="2" id="KW-0378">Hydrolase</keyword>
<proteinExistence type="inferred from homology"/>
<dbReference type="Pfam" id="PF06737">
    <property type="entry name" value="Transglycosylas"/>
    <property type="match status" value="1"/>
</dbReference>
<dbReference type="Proteomes" id="UP000035425">
    <property type="component" value="Unassembled WGS sequence"/>
</dbReference>
<reference evidence="5 6" key="1">
    <citation type="submission" date="2014-12" db="EMBL/GenBank/DDBJ databases">
        <title>Frankia sp. BMG5.1 draft genome.</title>
        <authorList>
            <person name="Gtari M."/>
            <person name="Ghodhbane-Gtari F."/>
            <person name="Nouioui I."/>
            <person name="Ktari A."/>
            <person name="Hezbri K."/>
            <person name="Mimouni W."/>
            <person name="Sbissi I."/>
            <person name="Ayari A."/>
            <person name="Yamanaka T."/>
            <person name="Normand P."/>
            <person name="Tisa L.S."/>
            <person name="Boudabous A."/>
        </authorList>
    </citation>
    <scope>NUCLEOTIDE SEQUENCE [LARGE SCALE GENOMIC DNA]</scope>
    <source>
        <strain evidence="5 6">BMG5.1</strain>
    </source>
</reference>
<dbReference type="InterPro" id="IPR010618">
    <property type="entry name" value="RPF"/>
</dbReference>
<dbReference type="InterPro" id="IPR023346">
    <property type="entry name" value="Lysozyme-like_dom_sf"/>
</dbReference>
<comment type="caution">
    <text evidence="5">The sequence shown here is derived from an EMBL/GenBank/DDBJ whole genome shotgun (WGS) entry which is preliminary data.</text>
</comment>
<evidence type="ECO:0000256" key="2">
    <source>
        <dbReference type="ARBA" id="ARBA00022801"/>
    </source>
</evidence>
<name>A0ABR5F2X8_9ACTN</name>
<evidence type="ECO:0000259" key="4">
    <source>
        <dbReference type="Pfam" id="PF06737"/>
    </source>
</evidence>
<evidence type="ECO:0000256" key="1">
    <source>
        <dbReference type="ARBA" id="ARBA00010830"/>
    </source>
</evidence>
<protein>
    <submittedName>
        <fullName evidence="5">Transglycosylase</fullName>
    </submittedName>
</protein>
<evidence type="ECO:0000313" key="6">
    <source>
        <dbReference type="Proteomes" id="UP000035425"/>
    </source>
</evidence>
<dbReference type="Gene3D" id="1.10.530.10">
    <property type="match status" value="1"/>
</dbReference>
<sequence length="116" mass="12044">MGIRTRTRAMIAVPAVVAAIGGSVAVSQPANAAPASDQVLSAIAQCESGGNPRVVNEIGAGGLFQFLPPTWRGVGGSGLPQQASPEEQWKRARILYSQQGTGPWYASKHCWSGKIG</sequence>
<gene>
    <name evidence="5" type="ORF">FrCorBMG51_13945</name>
</gene>
<dbReference type="SUPFAM" id="SSF53955">
    <property type="entry name" value="Lysozyme-like"/>
    <property type="match status" value="1"/>
</dbReference>
<keyword evidence="3" id="KW-0732">Signal</keyword>